<dbReference type="GO" id="GO:0004222">
    <property type="term" value="F:metalloendopeptidase activity"/>
    <property type="evidence" value="ECO:0007669"/>
    <property type="project" value="InterPro"/>
</dbReference>
<evidence type="ECO:0000313" key="1">
    <source>
        <dbReference type="EMBL" id="KAJ3486239.1"/>
    </source>
</evidence>
<gene>
    <name evidence="1" type="ORF">NLI96_g4369</name>
</gene>
<organism evidence="1 2">
    <name type="scientific">Meripilus lineatus</name>
    <dbReference type="NCBI Taxonomy" id="2056292"/>
    <lineage>
        <taxon>Eukaryota</taxon>
        <taxon>Fungi</taxon>
        <taxon>Dikarya</taxon>
        <taxon>Basidiomycota</taxon>
        <taxon>Agaricomycotina</taxon>
        <taxon>Agaricomycetes</taxon>
        <taxon>Polyporales</taxon>
        <taxon>Meripilaceae</taxon>
        <taxon>Meripilus</taxon>
    </lineage>
</organism>
<keyword evidence="2" id="KW-1185">Reference proteome</keyword>
<dbReference type="Gene3D" id="3.40.390.10">
    <property type="entry name" value="Collagenase (Catalytic Domain)"/>
    <property type="match status" value="1"/>
</dbReference>
<proteinExistence type="predicted"/>
<dbReference type="AlphaFoldDB" id="A0AAD5V792"/>
<accession>A0AAD5V792</accession>
<evidence type="ECO:0008006" key="3">
    <source>
        <dbReference type="Google" id="ProtNLM"/>
    </source>
</evidence>
<name>A0AAD5V792_9APHY</name>
<comment type="caution">
    <text evidence="1">The sequence shown here is derived from an EMBL/GenBank/DDBJ whole genome shotgun (WGS) entry which is preliminary data.</text>
</comment>
<dbReference type="InterPro" id="IPR024079">
    <property type="entry name" value="MetalloPept_cat_dom_sf"/>
</dbReference>
<dbReference type="EMBL" id="JANAWD010000127">
    <property type="protein sequence ID" value="KAJ3486239.1"/>
    <property type="molecule type" value="Genomic_DNA"/>
</dbReference>
<dbReference type="GO" id="GO:0006508">
    <property type="term" value="P:proteolysis"/>
    <property type="evidence" value="ECO:0007669"/>
    <property type="project" value="InterPro"/>
</dbReference>
<protein>
    <recommendedName>
        <fullName evidence="3">Metalloendopeptidase</fullName>
    </recommendedName>
</protein>
<evidence type="ECO:0000313" key="2">
    <source>
        <dbReference type="Proteomes" id="UP001212997"/>
    </source>
</evidence>
<sequence length="302" mass="34685">MFLIPNLVRLWGYLLHNLRKYLRGWDSGDISGFEEPLKGALGKGTLWEQNEPESGTDNQREKTRVLLEECFIYTNLVPIWVEDGEGMVRISFDDECGSSSLVGRYCQRAPPKSATTNLENISSATRQPSLEEAFIILHECGHIFGFIHEHQAPARPKHFNFIESEVQREFGKDGHRWSREETRKNVTRPHQQKHIENCSQFDRNSIMMYRFPASLTYEGVGTPLNTKLSDIDKAVLTLNYARLEPHLKAPNWTVAYAVDILGIEGELKEKIVSSKDCRDIRAYYTEWSTQQMESLDGKCIVS</sequence>
<reference evidence="1" key="1">
    <citation type="submission" date="2022-07" db="EMBL/GenBank/DDBJ databases">
        <title>Genome Sequence of Physisporinus lineatus.</title>
        <authorList>
            <person name="Buettner E."/>
        </authorList>
    </citation>
    <scope>NUCLEOTIDE SEQUENCE</scope>
    <source>
        <strain evidence="1">VT162</strain>
    </source>
</reference>
<dbReference type="SUPFAM" id="SSF55486">
    <property type="entry name" value="Metalloproteases ('zincins'), catalytic domain"/>
    <property type="match status" value="1"/>
</dbReference>
<dbReference type="Proteomes" id="UP001212997">
    <property type="component" value="Unassembled WGS sequence"/>
</dbReference>